<reference evidence="5 6" key="1">
    <citation type="journal article" date="2016" name="Mol. Biol. Evol.">
        <title>Comparative Genomics of Early-Diverging Mushroom-Forming Fungi Provides Insights into the Origins of Lignocellulose Decay Capabilities.</title>
        <authorList>
            <person name="Nagy L.G."/>
            <person name="Riley R."/>
            <person name="Tritt A."/>
            <person name="Adam C."/>
            <person name="Daum C."/>
            <person name="Floudas D."/>
            <person name="Sun H."/>
            <person name="Yadav J.S."/>
            <person name="Pangilinan J."/>
            <person name="Larsson K.H."/>
            <person name="Matsuura K."/>
            <person name="Barry K."/>
            <person name="Labutti K."/>
            <person name="Kuo R."/>
            <person name="Ohm R.A."/>
            <person name="Bhattacharya S.S."/>
            <person name="Shirouzu T."/>
            <person name="Yoshinaga Y."/>
            <person name="Martin F.M."/>
            <person name="Grigoriev I.V."/>
            <person name="Hibbett D.S."/>
        </authorList>
    </citation>
    <scope>NUCLEOTIDE SEQUENCE [LARGE SCALE GENOMIC DNA]</scope>
    <source>
        <strain evidence="5 6">HHB12733</strain>
    </source>
</reference>
<dbReference type="InterPro" id="IPR029058">
    <property type="entry name" value="AB_hydrolase_fold"/>
</dbReference>
<evidence type="ECO:0000256" key="1">
    <source>
        <dbReference type="ARBA" id="ARBA00010088"/>
    </source>
</evidence>
<dbReference type="GO" id="GO:0016787">
    <property type="term" value="F:hydrolase activity"/>
    <property type="evidence" value="ECO:0007669"/>
    <property type="project" value="UniProtKB-KW"/>
</dbReference>
<dbReference type="AlphaFoldDB" id="A0A165GZH9"/>
<dbReference type="OrthoDB" id="425534at2759"/>
<dbReference type="InParanoid" id="A0A165GZH9"/>
<evidence type="ECO:0000259" key="4">
    <source>
        <dbReference type="Pfam" id="PF08386"/>
    </source>
</evidence>
<accession>A0A165GZH9</accession>
<dbReference type="SUPFAM" id="SSF53474">
    <property type="entry name" value="alpha/beta-Hydrolases"/>
    <property type="match status" value="1"/>
</dbReference>
<keyword evidence="3" id="KW-0472">Membrane</keyword>
<dbReference type="Gene3D" id="3.40.50.1820">
    <property type="entry name" value="alpha/beta hydrolase"/>
    <property type="match status" value="1"/>
</dbReference>
<feature type="transmembrane region" description="Helical" evidence="3">
    <location>
        <begin position="29"/>
        <end position="51"/>
    </location>
</feature>
<gene>
    <name evidence="5" type="ORF">CALCODRAFT_451259</name>
</gene>
<evidence type="ECO:0000256" key="2">
    <source>
        <dbReference type="ARBA" id="ARBA00022801"/>
    </source>
</evidence>
<organism evidence="5 6">
    <name type="scientific">Calocera cornea HHB12733</name>
    <dbReference type="NCBI Taxonomy" id="1353952"/>
    <lineage>
        <taxon>Eukaryota</taxon>
        <taxon>Fungi</taxon>
        <taxon>Dikarya</taxon>
        <taxon>Basidiomycota</taxon>
        <taxon>Agaricomycotina</taxon>
        <taxon>Dacrymycetes</taxon>
        <taxon>Dacrymycetales</taxon>
        <taxon>Dacrymycetaceae</taxon>
        <taxon>Calocera</taxon>
    </lineage>
</organism>
<keyword evidence="6" id="KW-1185">Reference proteome</keyword>
<evidence type="ECO:0000313" key="5">
    <source>
        <dbReference type="EMBL" id="KZT58680.1"/>
    </source>
</evidence>
<name>A0A165GZH9_9BASI</name>
<protein>
    <recommendedName>
        <fullName evidence="4">Peptidase S33 tripeptidyl aminopeptidase-like C-terminal domain-containing protein</fullName>
    </recommendedName>
</protein>
<dbReference type="PANTHER" id="PTHR43248:SF25">
    <property type="entry name" value="AB HYDROLASE-1 DOMAIN-CONTAINING PROTEIN-RELATED"/>
    <property type="match status" value="1"/>
</dbReference>
<dbReference type="STRING" id="1353952.A0A165GZH9"/>
<dbReference type="InterPro" id="IPR051601">
    <property type="entry name" value="Serine_prot/Carboxylest_S33"/>
</dbReference>
<proteinExistence type="inferred from homology"/>
<dbReference type="PANTHER" id="PTHR43248">
    <property type="entry name" value="2-SUCCINYL-6-HYDROXY-2,4-CYCLOHEXADIENE-1-CARBOXYLATE SYNTHASE"/>
    <property type="match status" value="1"/>
</dbReference>
<dbReference type="Proteomes" id="UP000076842">
    <property type="component" value="Unassembled WGS sequence"/>
</dbReference>
<keyword evidence="2" id="KW-0378">Hydrolase</keyword>
<feature type="domain" description="Peptidase S33 tripeptidyl aminopeptidase-like C-terminal" evidence="4">
    <location>
        <begin position="500"/>
        <end position="595"/>
    </location>
</feature>
<sequence>MGRPRQAILDAAHARARARAAQEEEGARWANLGQGALTALACCLLLAVAYLRTLPFCVFPLCGRGRDGLGFGLGLVVDVSESGSGGGQGKTTTEDWRSLPVGTVRWWTCGSAGQSPRPQCGFVIVPTDYHDPSAGTTKVALARANATASPRKGIVIFGAGGPGGAGGLMVSMGAGTQIQQTVTGEHYDIVGIDPRGIGDTEPKTQCLPPGQNNALKAHTVLERNFDYSSRAVPEELRASLLRQQEEMDALVQVQYRMCAVNMGKKVRYMGTTTVVRDIEFVTRVLEGGEALINYYGGSYGSIIGQYLVNMFPDRLGKVAIEGIVDGVSWANQPMYKSYRQWMSSTEDAYDWFVHECAKAGPGTCELATSDNEDPARIRARIEKLFDDLYERPLPVATKRFWGVVTSGMARALLFRMLQMPTIWPTIAVSLAQAMRGDGQAVLMLDSVFSGYRDLERQAVSCNDAPKPPLYEPPTNGQLVDEILGIAKDVTGFAFSILTAEPDASCHYWPFFPPERFTGPWNHTLRNPILVMSNTADPVTPISSARLVKDLLGESAILVLQHGPGHGTTSVPTSCTMNKSRAYFTDGTLPKDGHTCELEYSLFPDSGRRYLEAYSAEERARLEAAEKLYLAMRGVDLSRLSSM</sequence>
<comment type="similarity">
    <text evidence="1">Belongs to the peptidase S33 family.</text>
</comment>
<evidence type="ECO:0000313" key="6">
    <source>
        <dbReference type="Proteomes" id="UP000076842"/>
    </source>
</evidence>
<dbReference type="Pfam" id="PF08386">
    <property type="entry name" value="Abhydrolase_4"/>
    <property type="match status" value="1"/>
</dbReference>
<dbReference type="EMBL" id="KV423948">
    <property type="protein sequence ID" value="KZT58680.1"/>
    <property type="molecule type" value="Genomic_DNA"/>
</dbReference>
<evidence type="ECO:0000256" key="3">
    <source>
        <dbReference type="SAM" id="Phobius"/>
    </source>
</evidence>
<dbReference type="InterPro" id="IPR013595">
    <property type="entry name" value="Pept_S33_TAP-like_C"/>
</dbReference>
<keyword evidence="3" id="KW-0812">Transmembrane</keyword>
<keyword evidence="3" id="KW-1133">Transmembrane helix</keyword>